<dbReference type="RefSeq" id="XP_021850988.1">
    <property type="nucleotide sequence ID" value="XM_021995296.2"/>
</dbReference>
<dbReference type="Proteomes" id="UP000813463">
    <property type="component" value="Chromosome 2"/>
</dbReference>
<dbReference type="OrthoDB" id="342454at2759"/>
<dbReference type="SUPFAM" id="SSF46565">
    <property type="entry name" value="Chaperone J-domain"/>
    <property type="match status" value="1"/>
</dbReference>
<dbReference type="PROSITE" id="PS50076">
    <property type="entry name" value="DNAJ_2"/>
    <property type="match status" value="1"/>
</dbReference>
<organism evidence="4 5">
    <name type="scientific">Spinacia oleracea</name>
    <name type="common">Spinach</name>
    <dbReference type="NCBI Taxonomy" id="3562"/>
    <lineage>
        <taxon>Eukaryota</taxon>
        <taxon>Viridiplantae</taxon>
        <taxon>Streptophyta</taxon>
        <taxon>Embryophyta</taxon>
        <taxon>Tracheophyta</taxon>
        <taxon>Spermatophyta</taxon>
        <taxon>Magnoliopsida</taxon>
        <taxon>eudicotyledons</taxon>
        <taxon>Gunneridae</taxon>
        <taxon>Pentapetalae</taxon>
        <taxon>Caryophyllales</taxon>
        <taxon>Chenopodiaceae</taxon>
        <taxon>Chenopodioideae</taxon>
        <taxon>Anserineae</taxon>
        <taxon>Spinacia</taxon>
    </lineage>
</organism>
<reference evidence="4" key="1">
    <citation type="journal article" date="2021" name="Nat. Commun.">
        <title>Genomic analyses provide insights into spinach domestication and the genetic basis of agronomic traits.</title>
        <authorList>
            <person name="Cai X."/>
            <person name="Sun X."/>
            <person name="Xu C."/>
            <person name="Sun H."/>
            <person name="Wang X."/>
            <person name="Ge C."/>
            <person name="Zhang Z."/>
            <person name="Wang Q."/>
            <person name="Fei Z."/>
            <person name="Jiao C."/>
            <person name="Wang Q."/>
        </authorList>
    </citation>
    <scope>NUCLEOTIDE SEQUENCE [LARGE SCALE GENOMIC DNA]</scope>
    <source>
        <strain evidence="4">cv. Varoflay</strain>
    </source>
</reference>
<dbReference type="Gene3D" id="1.10.287.110">
    <property type="entry name" value="DnaJ domain"/>
    <property type="match status" value="1"/>
</dbReference>
<sequence>MPSAQLLAAAAKLTEDSGEFVGPPPPALIREAESSSEAERFEEVTRIMAGKSDSPYDIVGVNYKMPADNIKKRYWKLSLMVHPDKCPHPQAHQAFIKLNKAFKDLQDPDKKKALDDKIKKKEEDEEMKAELKSMLEAAQWRRLQGLAMEGDDVLLAELDVKAPPKRDEWMTTLPPERKPGGMPMHSTSFSRIAKEGRGDTWAWTDNPSDRAQKAKMKYCL</sequence>
<evidence type="ECO:0000259" key="3">
    <source>
        <dbReference type="PROSITE" id="PS50076"/>
    </source>
</evidence>
<dbReference type="SMART" id="SM00271">
    <property type="entry name" value="DnaJ"/>
    <property type="match status" value="1"/>
</dbReference>
<protein>
    <recommendedName>
        <fullName evidence="3">J domain-containing protein</fullName>
    </recommendedName>
</protein>
<dbReference type="GeneID" id="110790472"/>
<dbReference type="Pfam" id="PF00226">
    <property type="entry name" value="DnaJ"/>
    <property type="match status" value="1"/>
</dbReference>
<evidence type="ECO:0000256" key="2">
    <source>
        <dbReference type="SAM" id="MobiDB-lite"/>
    </source>
</evidence>
<dbReference type="CDD" id="cd06257">
    <property type="entry name" value="DnaJ"/>
    <property type="match status" value="1"/>
</dbReference>
<feature type="coiled-coil region" evidence="1">
    <location>
        <begin position="114"/>
        <end position="141"/>
    </location>
</feature>
<dbReference type="PRINTS" id="PR00625">
    <property type="entry name" value="JDOMAIN"/>
</dbReference>
<keyword evidence="1" id="KW-0175">Coiled coil</keyword>
<dbReference type="KEGG" id="soe:110790472"/>
<gene>
    <name evidence="5" type="primary">LOC110790472</name>
</gene>
<feature type="compositionally biased region" description="Basic and acidic residues" evidence="2">
    <location>
        <begin position="166"/>
        <end position="179"/>
    </location>
</feature>
<dbReference type="AlphaFoldDB" id="A0A9R0JY93"/>
<dbReference type="PANTHER" id="PTHR47422:SF1">
    <property type="entry name" value="DNAJ HEAT SHOCK N-TERMINAL DOMAIN-CONTAINING PROTEIN"/>
    <property type="match status" value="1"/>
</dbReference>
<feature type="region of interest" description="Disordered" evidence="2">
    <location>
        <begin position="166"/>
        <end position="188"/>
    </location>
</feature>
<evidence type="ECO:0000313" key="5">
    <source>
        <dbReference type="RefSeq" id="XP_021850988.1"/>
    </source>
</evidence>
<accession>A0A9R0JY93</accession>
<evidence type="ECO:0000256" key="1">
    <source>
        <dbReference type="SAM" id="Coils"/>
    </source>
</evidence>
<proteinExistence type="predicted"/>
<keyword evidence="4" id="KW-1185">Reference proteome</keyword>
<dbReference type="InterPro" id="IPR036869">
    <property type="entry name" value="J_dom_sf"/>
</dbReference>
<reference evidence="5" key="2">
    <citation type="submission" date="2025-08" db="UniProtKB">
        <authorList>
            <consortium name="RefSeq"/>
        </authorList>
    </citation>
    <scope>IDENTIFICATION</scope>
    <source>
        <tissue evidence="5">Leaf</tissue>
    </source>
</reference>
<dbReference type="InterPro" id="IPR001623">
    <property type="entry name" value="DnaJ_domain"/>
</dbReference>
<dbReference type="PANTHER" id="PTHR47422">
    <property type="entry name" value="DNAJ HEAT SHOCK N-TERMINAL DOMAIN-CONTAINING PROTEIN"/>
    <property type="match status" value="1"/>
</dbReference>
<feature type="domain" description="J" evidence="3">
    <location>
        <begin position="54"/>
        <end position="119"/>
    </location>
</feature>
<evidence type="ECO:0000313" key="4">
    <source>
        <dbReference type="Proteomes" id="UP000813463"/>
    </source>
</evidence>
<name>A0A9R0JY93_SPIOL</name>